<organism evidence="1 2">
    <name type="scientific">Pieris macdunnoughi</name>
    <dbReference type="NCBI Taxonomy" id="345717"/>
    <lineage>
        <taxon>Eukaryota</taxon>
        <taxon>Metazoa</taxon>
        <taxon>Ecdysozoa</taxon>
        <taxon>Arthropoda</taxon>
        <taxon>Hexapoda</taxon>
        <taxon>Insecta</taxon>
        <taxon>Pterygota</taxon>
        <taxon>Neoptera</taxon>
        <taxon>Endopterygota</taxon>
        <taxon>Lepidoptera</taxon>
        <taxon>Glossata</taxon>
        <taxon>Ditrysia</taxon>
        <taxon>Papilionoidea</taxon>
        <taxon>Pieridae</taxon>
        <taxon>Pierinae</taxon>
        <taxon>Pieris</taxon>
    </lineage>
</organism>
<proteinExistence type="predicted"/>
<dbReference type="AlphaFoldDB" id="A0A821V440"/>
<sequence length="70" mass="8327">MPNALETEQTSFFGFTHEVRISSSTMELVEELQEELSQHSEGDRQVRRYFDAYDTPFVGEERRKSNFNYE</sequence>
<evidence type="ECO:0000313" key="2">
    <source>
        <dbReference type="Proteomes" id="UP000663880"/>
    </source>
</evidence>
<accession>A0A821V440</accession>
<dbReference type="EMBL" id="CAJOBZ010000036">
    <property type="protein sequence ID" value="CAF4900030.1"/>
    <property type="molecule type" value="Genomic_DNA"/>
</dbReference>
<gene>
    <name evidence="1" type="ORF">PMACD_LOCUS11207</name>
</gene>
<keyword evidence="2" id="KW-1185">Reference proteome</keyword>
<name>A0A821V440_9NEOP</name>
<dbReference type="Proteomes" id="UP000663880">
    <property type="component" value="Unassembled WGS sequence"/>
</dbReference>
<protein>
    <submittedName>
        <fullName evidence="1">Uncharacterized protein</fullName>
    </submittedName>
</protein>
<reference evidence="1" key="1">
    <citation type="submission" date="2021-02" db="EMBL/GenBank/DDBJ databases">
        <authorList>
            <person name="Steward A R."/>
        </authorList>
    </citation>
    <scope>NUCLEOTIDE SEQUENCE</scope>
</reference>
<comment type="caution">
    <text evidence="1">The sequence shown here is derived from an EMBL/GenBank/DDBJ whole genome shotgun (WGS) entry which is preliminary data.</text>
</comment>
<evidence type="ECO:0000313" key="1">
    <source>
        <dbReference type="EMBL" id="CAF4900030.1"/>
    </source>
</evidence>